<evidence type="ECO:0000313" key="2">
    <source>
        <dbReference type="Proteomes" id="UP000184452"/>
    </source>
</evidence>
<dbReference type="OrthoDB" id="3430863at2"/>
<name>A0A1M6C3C4_9ACTN</name>
<organism evidence="1 2">
    <name type="scientific">Nocardiopsis flavescens</name>
    <dbReference type="NCBI Taxonomy" id="758803"/>
    <lineage>
        <taxon>Bacteria</taxon>
        <taxon>Bacillati</taxon>
        <taxon>Actinomycetota</taxon>
        <taxon>Actinomycetes</taxon>
        <taxon>Streptosporangiales</taxon>
        <taxon>Nocardiopsidaceae</taxon>
        <taxon>Nocardiopsis</taxon>
    </lineage>
</organism>
<dbReference type="EMBL" id="FQZK01000001">
    <property type="protein sequence ID" value="SHI55516.1"/>
    <property type="molecule type" value="Genomic_DNA"/>
</dbReference>
<keyword evidence="2" id="KW-1185">Reference proteome</keyword>
<accession>A0A1M6C3C4</accession>
<reference evidence="1 2" key="1">
    <citation type="submission" date="2016-11" db="EMBL/GenBank/DDBJ databases">
        <authorList>
            <person name="Jaros S."/>
            <person name="Januszkiewicz K."/>
            <person name="Wedrychowicz H."/>
        </authorList>
    </citation>
    <scope>NUCLEOTIDE SEQUENCE [LARGE SCALE GENOMIC DNA]</scope>
    <source>
        <strain evidence="1 2">CGMCC 4.5723</strain>
    </source>
</reference>
<gene>
    <name evidence="1" type="ORF">SAMN05421803_101566</name>
</gene>
<proteinExistence type="predicted"/>
<evidence type="ECO:0000313" key="1">
    <source>
        <dbReference type="EMBL" id="SHI55516.1"/>
    </source>
</evidence>
<dbReference type="RefSeq" id="WP_073374525.1">
    <property type="nucleotide sequence ID" value="NZ_FQZK01000001.1"/>
</dbReference>
<protein>
    <submittedName>
        <fullName evidence="1">Uncharacterized protein</fullName>
    </submittedName>
</protein>
<dbReference type="AlphaFoldDB" id="A0A1M6C3C4"/>
<dbReference type="Proteomes" id="UP000184452">
    <property type="component" value="Unassembled WGS sequence"/>
</dbReference>
<sequence>MTDRTETATAAESAPDIEHLAATLRRRREELAGAAGVRIGHGQVVHRLATHLWAGVEIPAVGCHAAVDPLRLLASAGPVTCRRCLGAGRTGREQVPGQTSLLEE</sequence>